<gene>
    <name evidence="1" type="ORF">HUJ06_029925</name>
</gene>
<accession>A0A822Y7P1</accession>
<dbReference type="CDD" id="cd09272">
    <property type="entry name" value="RNase_HI_RT_Ty1"/>
    <property type="match status" value="1"/>
</dbReference>
<evidence type="ECO:0000313" key="1">
    <source>
        <dbReference type="EMBL" id="DAD28457.1"/>
    </source>
</evidence>
<proteinExistence type="predicted"/>
<reference evidence="1 2" key="1">
    <citation type="journal article" date="2020" name="Mol. Biol. Evol.">
        <title>Distinct Expression and Methylation Patterns for Genes with Different Fates following a Single Whole-Genome Duplication in Flowering Plants.</title>
        <authorList>
            <person name="Shi T."/>
            <person name="Rahmani R.S."/>
            <person name="Gugger P.F."/>
            <person name="Wang M."/>
            <person name="Li H."/>
            <person name="Zhang Y."/>
            <person name="Li Z."/>
            <person name="Wang Q."/>
            <person name="Van de Peer Y."/>
            <person name="Marchal K."/>
            <person name="Chen J."/>
        </authorList>
    </citation>
    <scope>NUCLEOTIDE SEQUENCE [LARGE SCALE GENOMIC DNA]</scope>
    <source>
        <tissue evidence="1">Leaf</tissue>
    </source>
</reference>
<name>A0A822Y7P1_NELNU</name>
<dbReference type="AlphaFoldDB" id="A0A822Y7P1"/>
<dbReference type="PANTHER" id="PTHR11439:SF517">
    <property type="entry name" value="CYSTEINE-RICH RLK (RECEPTOR-LIKE PROTEIN KINASE) 8"/>
    <property type="match status" value="1"/>
</dbReference>
<protein>
    <recommendedName>
        <fullName evidence="3">Secreted RxLR effector protein 161-like</fullName>
    </recommendedName>
</protein>
<keyword evidence="2" id="KW-1185">Reference proteome</keyword>
<dbReference type="EMBL" id="DUZY01000002">
    <property type="protein sequence ID" value="DAD28457.1"/>
    <property type="molecule type" value="Genomic_DNA"/>
</dbReference>
<evidence type="ECO:0008006" key="3">
    <source>
        <dbReference type="Google" id="ProtNLM"/>
    </source>
</evidence>
<organism evidence="1 2">
    <name type="scientific">Nelumbo nucifera</name>
    <name type="common">Sacred lotus</name>
    <dbReference type="NCBI Taxonomy" id="4432"/>
    <lineage>
        <taxon>Eukaryota</taxon>
        <taxon>Viridiplantae</taxon>
        <taxon>Streptophyta</taxon>
        <taxon>Embryophyta</taxon>
        <taxon>Tracheophyta</taxon>
        <taxon>Spermatophyta</taxon>
        <taxon>Magnoliopsida</taxon>
        <taxon>Proteales</taxon>
        <taxon>Nelumbonaceae</taxon>
        <taxon>Nelumbo</taxon>
    </lineage>
</organism>
<sequence length="161" mass="18164">MADCKPVGTPIEPGLKLRKDNGDKEVDNTYFKQIVGSLMYLTSTRPDIMYAVSLISRYMEKPSEMHLNAVRRILRYVTDTIDCGMFYKRKNSTDLVGYTDSDYAGDVDDRESTSGHAFMLNSGAILWSSKKQDIVTLSTTEAEFVTAASSSCQALWLRRMF</sequence>
<dbReference type="PANTHER" id="PTHR11439">
    <property type="entry name" value="GAG-POL-RELATED RETROTRANSPOSON"/>
    <property type="match status" value="1"/>
</dbReference>
<comment type="caution">
    <text evidence="1">The sequence shown here is derived from an EMBL/GenBank/DDBJ whole genome shotgun (WGS) entry which is preliminary data.</text>
</comment>
<evidence type="ECO:0000313" key="2">
    <source>
        <dbReference type="Proteomes" id="UP000607653"/>
    </source>
</evidence>
<dbReference type="Proteomes" id="UP000607653">
    <property type="component" value="Unassembled WGS sequence"/>
</dbReference>